<dbReference type="InterPro" id="IPR035248">
    <property type="entry name" value="PRMT5_C"/>
</dbReference>
<evidence type="ECO:0000259" key="8">
    <source>
        <dbReference type="Pfam" id="PF05185"/>
    </source>
</evidence>
<organism evidence="13">
    <name type="scientific">Thelazia callipaeda</name>
    <name type="common">Oriental eyeworm</name>
    <name type="synonym">Parasitic nematode</name>
    <dbReference type="NCBI Taxonomy" id="103827"/>
    <lineage>
        <taxon>Eukaryota</taxon>
        <taxon>Metazoa</taxon>
        <taxon>Ecdysozoa</taxon>
        <taxon>Nematoda</taxon>
        <taxon>Chromadorea</taxon>
        <taxon>Rhabditida</taxon>
        <taxon>Spirurina</taxon>
        <taxon>Spiruromorpha</taxon>
        <taxon>Thelazioidea</taxon>
        <taxon>Thelaziidae</taxon>
        <taxon>Thelazia</taxon>
    </lineage>
</organism>
<evidence type="ECO:0000313" key="11">
    <source>
        <dbReference type="EMBL" id="VDN03533.1"/>
    </source>
</evidence>
<dbReference type="Pfam" id="PF17285">
    <property type="entry name" value="PRMT5_TIM"/>
    <property type="match status" value="1"/>
</dbReference>
<dbReference type="OrthoDB" id="1368803at2759"/>
<dbReference type="InterPro" id="IPR035247">
    <property type="entry name" value="PRMT5_TIM"/>
</dbReference>
<feature type="domain" description="PRMT5 arginine-N-methyltransferase" evidence="8">
    <location>
        <begin position="321"/>
        <end position="486"/>
    </location>
</feature>
<evidence type="ECO:0000256" key="2">
    <source>
        <dbReference type="ARBA" id="ARBA00022679"/>
    </source>
</evidence>
<dbReference type="PANTHER" id="PTHR10738">
    <property type="entry name" value="PROTEIN ARGININE N-METHYLTRANSFERASE 5"/>
    <property type="match status" value="1"/>
</dbReference>
<dbReference type="Gene3D" id="3.20.20.150">
    <property type="entry name" value="Divalent-metal-dependent TIM barrel enzymes"/>
    <property type="match status" value="1"/>
</dbReference>
<name>A0A0N5D099_THECL</name>
<dbReference type="Pfam" id="PF05185">
    <property type="entry name" value="PRMT5"/>
    <property type="match status" value="1"/>
</dbReference>
<reference evidence="11 12" key="2">
    <citation type="submission" date="2018-11" db="EMBL/GenBank/DDBJ databases">
        <authorList>
            <consortium name="Pathogen Informatics"/>
        </authorList>
    </citation>
    <scope>NUCLEOTIDE SEQUENCE [LARGE SCALE GENOMIC DNA]</scope>
</reference>
<dbReference type="OMA" id="WIDCDSP"/>
<dbReference type="Proteomes" id="UP000276776">
    <property type="component" value="Unassembled WGS sequence"/>
</dbReference>
<keyword evidence="12" id="KW-1185">Reference proteome</keyword>
<gene>
    <name evidence="11" type="ORF">TCLT_LOCUS6202</name>
</gene>
<dbReference type="GO" id="GO:0006355">
    <property type="term" value="P:regulation of DNA-templated transcription"/>
    <property type="evidence" value="ECO:0007669"/>
    <property type="project" value="TreeGrafter"/>
</dbReference>
<feature type="site" description="Critical for specifying symmetric addition of methyl groups" evidence="7">
    <location>
        <position position="346"/>
    </location>
</feature>
<dbReference type="GO" id="GO:0005634">
    <property type="term" value="C:nucleus"/>
    <property type="evidence" value="ECO:0007669"/>
    <property type="project" value="TreeGrafter"/>
</dbReference>
<evidence type="ECO:0000313" key="13">
    <source>
        <dbReference type="WBParaSite" id="TCLT_0000621301-mRNA-1"/>
    </source>
</evidence>
<feature type="binding site" evidence="6">
    <location>
        <position position="343"/>
    </location>
    <ligand>
        <name>S-adenosyl-L-methionine</name>
        <dbReference type="ChEBI" id="CHEBI:59789"/>
    </ligand>
</feature>
<feature type="binding site" evidence="6">
    <location>
        <begin position="352"/>
        <end position="353"/>
    </location>
    <ligand>
        <name>S-adenosyl-L-methionine</name>
        <dbReference type="ChEBI" id="CHEBI:59789"/>
    </ligand>
</feature>
<dbReference type="GO" id="GO:0005829">
    <property type="term" value="C:cytosol"/>
    <property type="evidence" value="ECO:0007669"/>
    <property type="project" value="TreeGrafter"/>
</dbReference>
<keyword evidence="3 4" id="KW-0949">S-adenosyl-L-methionine</keyword>
<dbReference type="Gene3D" id="2.70.160.11">
    <property type="entry name" value="Hnrnp arginine n-methyltransferase1"/>
    <property type="match status" value="1"/>
</dbReference>
<evidence type="ECO:0000256" key="7">
    <source>
        <dbReference type="PIRSR" id="PIRSR015894-3"/>
    </source>
</evidence>
<sequence length="688" mass="79288">MCQEDNQAGHSSGTEFSAIVGWMATYSDGIHDTDIVQYCSQLGAKSYNFINYPVGGMKRSSWRPEKDVIPPPINLPDLQLDVKLWGTYVIGRLSDWIDCDAKENWLADLSCIEIEKELDYMTYMPLRVLTLELKHRDSPKLAEILTKWMWTRNMTYSVWVFLPTDENCLPVLDKSQDKRDIWGLWADFRNLCTNYPMQKLAVGLRLCPNLADEFLESRLYKRWHAEPLCSFCIETSIFTSSGRQGECTLSPAHNRLLMDLFVSVVQRPLICPTSLEVVEEHLRLQYAKVIKQLMQKKAIWSKEIALAGGDDRILFEYLGHREYIDTLQMPLQPLADNLDSGTYAIFEEDTVKYDLYREAICYAIQDAVKIVGDERNIVMQVIIEAEELYNAKRCNRLDILNLELYSIEKNSHAVITLQFRNKYQWKNRVKIVECDMRNLSAKVKAGDLPPPDLIISELLGSFGDNELSPECLDSITDILRPTTISIPEQYTSYVAPIQSIRLHQKILCATGGARYFERGYPGRGRLEAVKLEDGTYALPDWPEASQFDEIYVVCMRSVCELAKPKPLFTFKHPNFNYYSNARKASVNFTVEMQSELMGFAGYFVAQLYRDCQLSIVPQTHTKGLVSWFSALIPLRQLCRLRKGSERKIDPEGVWYEWFCEFEDLNGERKTTLLQNKGGSENLWNRVKS</sequence>
<comment type="similarity">
    <text evidence="4">Belongs to the class I-like SAM-binding methyltransferase superfamily.</text>
</comment>
<keyword evidence="1 4" id="KW-0489">Methyltransferase</keyword>
<reference evidence="13" key="1">
    <citation type="submission" date="2016-04" db="UniProtKB">
        <authorList>
            <consortium name="WormBaseParasite"/>
        </authorList>
    </citation>
    <scope>IDENTIFICATION</scope>
</reference>
<proteinExistence type="inferred from homology"/>
<evidence type="ECO:0000256" key="3">
    <source>
        <dbReference type="ARBA" id="ARBA00022691"/>
    </source>
</evidence>
<evidence type="ECO:0000256" key="6">
    <source>
        <dbReference type="PIRSR" id="PIRSR015894-2"/>
    </source>
</evidence>
<feature type="binding site" evidence="6">
    <location>
        <position position="408"/>
    </location>
    <ligand>
        <name>S-adenosyl-L-methionine</name>
        <dbReference type="ChEBI" id="CHEBI:59789"/>
    </ligand>
</feature>
<dbReference type="EMBL" id="UYYF01004397">
    <property type="protein sequence ID" value="VDN03533.1"/>
    <property type="molecule type" value="Genomic_DNA"/>
</dbReference>
<evidence type="ECO:0000256" key="1">
    <source>
        <dbReference type="ARBA" id="ARBA00022603"/>
    </source>
</evidence>
<feature type="active site" description="Proton donor/acceptor" evidence="5">
    <location>
        <position position="457"/>
    </location>
</feature>
<dbReference type="PIRSF" id="PIRSF015894">
    <property type="entry name" value="Skb1_MeTrfase"/>
    <property type="match status" value="1"/>
</dbReference>
<feature type="domain" description="PRMT5 TIM barrel" evidence="9">
    <location>
        <begin position="47"/>
        <end position="265"/>
    </location>
</feature>
<accession>A0A0N5D099</accession>
<dbReference type="InterPro" id="IPR029063">
    <property type="entry name" value="SAM-dependent_MTases_sf"/>
</dbReference>
<keyword evidence="2 4" id="KW-0808">Transferase</keyword>
<evidence type="ECO:0000256" key="5">
    <source>
        <dbReference type="PIRSR" id="PIRSR015894-1"/>
    </source>
</evidence>
<evidence type="ECO:0000259" key="9">
    <source>
        <dbReference type="Pfam" id="PF17285"/>
    </source>
</evidence>
<dbReference type="Pfam" id="PF17286">
    <property type="entry name" value="PRMT5_C"/>
    <property type="match status" value="1"/>
</dbReference>
<evidence type="ECO:0000313" key="12">
    <source>
        <dbReference type="Proteomes" id="UP000276776"/>
    </source>
</evidence>
<dbReference type="GO" id="GO:0032259">
    <property type="term" value="P:methylation"/>
    <property type="evidence" value="ECO:0007669"/>
    <property type="project" value="UniProtKB-KW"/>
</dbReference>
<dbReference type="InterPro" id="IPR035075">
    <property type="entry name" value="PRMT5"/>
</dbReference>
<evidence type="ECO:0000256" key="4">
    <source>
        <dbReference type="PIRNR" id="PIRNR015894"/>
    </source>
</evidence>
<protein>
    <recommendedName>
        <fullName evidence="4">Protein arginine N-methyltransferase</fullName>
    </recommendedName>
</protein>
<dbReference type="STRING" id="103827.A0A0N5D099"/>
<dbReference type="Gene3D" id="3.40.50.150">
    <property type="entry name" value="Vaccinia Virus protein VP39"/>
    <property type="match status" value="1"/>
</dbReference>
<evidence type="ECO:0000259" key="10">
    <source>
        <dbReference type="Pfam" id="PF17286"/>
    </source>
</evidence>
<dbReference type="PANTHER" id="PTHR10738:SF0">
    <property type="entry name" value="PROTEIN ARGININE N-METHYLTRANSFERASE 5"/>
    <property type="match status" value="1"/>
</dbReference>
<dbReference type="PROSITE" id="PS51678">
    <property type="entry name" value="SAM_MT_PRMT"/>
    <property type="match status" value="1"/>
</dbReference>
<dbReference type="AlphaFoldDB" id="A0A0N5D099"/>
<dbReference type="InterPro" id="IPR025799">
    <property type="entry name" value="Arg_MeTrfase"/>
</dbReference>
<dbReference type="WBParaSite" id="TCLT_0000621301-mRNA-1">
    <property type="protein sequence ID" value="TCLT_0000621301-mRNA-1"/>
    <property type="gene ID" value="TCLT_0000621301"/>
</dbReference>
<feature type="domain" description="PRMT5 oligomerisation" evidence="10">
    <location>
        <begin position="489"/>
        <end position="679"/>
    </location>
</feature>
<dbReference type="GO" id="GO:0016274">
    <property type="term" value="F:protein-arginine N-methyltransferase activity"/>
    <property type="evidence" value="ECO:0007669"/>
    <property type="project" value="InterPro"/>
</dbReference>
<feature type="active site" description="Proton donor/acceptor" evidence="5">
    <location>
        <position position="466"/>
    </location>
</feature>
<dbReference type="SUPFAM" id="SSF53335">
    <property type="entry name" value="S-adenosyl-L-methionine-dependent methyltransferases"/>
    <property type="match status" value="1"/>
</dbReference>
<dbReference type="InterPro" id="IPR007857">
    <property type="entry name" value="Arg_MeTrfase_PRMT5"/>
</dbReference>
<feature type="binding site" evidence="6">
    <location>
        <begin position="435"/>
        <end position="436"/>
    </location>
    <ligand>
        <name>S-adenosyl-L-methionine</name>
        <dbReference type="ChEBI" id="CHEBI:59789"/>
    </ligand>
</feature>